<feature type="non-terminal residue" evidence="2">
    <location>
        <position position="121"/>
    </location>
</feature>
<feature type="non-terminal residue" evidence="2">
    <location>
        <position position="1"/>
    </location>
</feature>
<dbReference type="Proteomes" id="UP000052967">
    <property type="component" value="Unassembled WGS sequence"/>
</dbReference>
<name>A0A091R772_MERNU</name>
<organism evidence="2 3">
    <name type="scientific">Merops nubicus</name>
    <name type="common">Northern carmine bee-eater</name>
    <dbReference type="NCBI Taxonomy" id="57421"/>
    <lineage>
        <taxon>Eukaryota</taxon>
        <taxon>Metazoa</taxon>
        <taxon>Chordata</taxon>
        <taxon>Craniata</taxon>
        <taxon>Vertebrata</taxon>
        <taxon>Euteleostomi</taxon>
        <taxon>Archelosauria</taxon>
        <taxon>Archosauria</taxon>
        <taxon>Dinosauria</taxon>
        <taxon>Saurischia</taxon>
        <taxon>Theropoda</taxon>
        <taxon>Coelurosauria</taxon>
        <taxon>Aves</taxon>
        <taxon>Neognathae</taxon>
        <taxon>Neoaves</taxon>
        <taxon>Telluraves</taxon>
        <taxon>Coraciimorphae</taxon>
        <taxon>Coraciiformes</taxon>
        <taxon>Meropidae</taxon>
        <taxon>Merops</taxon>
    </lineage>
</organism>
<proteinExistence type="predicted"/>
<keyword evidence="3" id="KW-1185">Reference proteome</keyword>
<sequence length="121" mass="13689">DRETIKPYPHLSVEDEGEAAKKSIVKEDGKKKKKRTAVDKRHPRDRMLDSDDLCFVSRREVKQRVRNSLPSNEEDFGASSFSISSPRHSSRHQTLRVPRASAPSSPEDCLHSAAVEKPLEP</sequence>
<feature type="compositionally biased region" description="Basic and acidic residues" evidence="1">
    <location>
        <begin position="18"/>
        <end position="48"/>
    </location>
</feature>
<protein>
    <submittedName>
        <fullName evidence="2">Uncharacterized protein</fullName>
    </submittedName>
</protein>
<feature type="region of interest" description="Disordered" evidence="1">
    <location>
        <begin position="63"/>
        <end position="121"/>
    </location>
</feature>
<gene>
    <name evidence="2" type="ORF">N331_04260</name>
</gene>
<accession>A0A091R772</accession>
<reference evidence="2 3" key="1">
    <citation type="submission" date="2014-04" db="EMBL/GenBank/DDBJ databases">
        <title>Genome evolution of avian class.</title>
        <authorList>
            <person name="Zhang G."/>
            <person name="Li C."/>
        </authorList>
    </citation>
    <scope>NUCLEOTIDE SEQUENCE [LARGE SCALE GENOMIC DNA]</scope>
    <source>
        <strain evidence="2">BGI_N331</strain>
    </source>
</reference>
<evidence type="ECO:0000256" key="1">
    <source>
        <dbReference type="SAM" id="MobiDB-lite"/>
    </source>
</evidence>
<evidence type="ECO:0000313" key="3">
    <source>
        <dbReference type="Proteomes" id="UP000052967"/>
    </source>
</evidence>
<dbReference type="EMBL" id="KK693459">
    <property type="protein sequence ID" value="KFQ22903.1"/>
    <property type="molecule type" value="Genomic_DNA"/>
</dbReference>
<evidence type="ECO:0000313" key="2">
    <source>
        <dbReference type="EMBL" id="KFQ22903.1"/>
    </source>
</evidence>
<dbReference type="AlphaFoldDB" id="A0A091R772"/>
<feature type="region of interest" description="Disordered" evidence="1">
    <location>
        <begin position="1"/>
        <end position="48"/>
    </location>
</feature>